<evidence type="ECO:0000313" key="2">
    <source>
        <dbReference type="EMBL" id="GDY70541.1"/>
    </source>
</evidence>
<proteinExistence type="predicted"/>
<protein>
    <recommendedName>
        <fullName evidence="5">MarR family transcriptional regulator</fullName>
    </recommendedName>
</protein>
<name>A0A4D4MEY4_STRAX</name>
<comment type="caution">
    <text evidence="2">The sequence shown here is derived from an EMBL/GenBank/DDBJ whole genome shotgun (WGS) entry which is preliminary data.</text>
</comment>
<dbReference type="EMBL" id="BJHX01000001">
    <property type="protein sequence ID" value="GDY69079.1"/>
    <property type="molecule type" value="Genomic_DNA"/>
</dbReference>
<organism evidence="2 3">
    <name type="scientific">Streptomyces avermitilis</name>
    <dbReference type="NCBI Taxonomy" id="33903"/>
    <lineage>
        <taxon>Bacteria</taxon>
        <taxon>Bacillati</taxon>
        <taxon>Actinomycetota</taxon>
        <taxon>Actinomycetes</taxon>
        <taxon>Kitasatosporales</taxon>
        <taxon>Streptomycetaceae</taxon>
        <taxon>Streptomyces</taxon>
    </lineage>
</organism>
<reference evidence="1 4" key="2">
    <citation type="submission" date="2019-04" db="EMBL/GenBank/DDBJ databases">
        <title>Draft genome sequences of Streptomyces avermitilis NBRC 14893.</title>
        <authorList>
            <person name="Komaki H."/>
            <person name="Tamura T."/>
            <person name="Hosoyama A."/>
        </authorList>
    </citation>
    <scope>NUCLEOTIDE SEQUENCE [LARGE SCALE GENOMIC DNA]</scope>
    <source>
        <strain evidence="1 4">NBRC 14893</strain>
    </source>
</reference>
<gene>
    <name evidence="1" type="ORF">SAV14893_084720</name>
    <name evidence="2" type="ORF">SAV31267_000260</name>
</gene>
<evidence type="ECO:0000313" key="3">
    <source>
        <dbReference type="Proteomes" id="UP000299211"/>
    </source>
</evidence>
<dbReference type="InterPro" id="IPR009061">
    <property type="entry name" value="DNA-bd_dom_put_sf"/>
</dbReference>
<evidence type="ECO:0008006" key="5">
    <source>
        <dbReference type="Google" id="ProtNLM"/>
    </source>
</evidence>
<dbReference type="Proteomes" id="UP000302139">
    <property type="component" value="Unassembled WGS sequence"/>
</dbReference>
<accession>A0A4D4MEY4</accession>
<dbReference type="Proteomes" id="UP000299211">
    <property type="component" value="Unassembled WGS sequence"/>
</dbReference>
<dbReference type="AlphaFoldDB" id="A0A4D4MEY4"/>
<evidence type="ECO:0000313" key="1">
    <source>
        <dbReference type="EMBL" id="GDY69079.1"/>
    </source>
</evidence>
<dbReference type="EMBL" id="BJHY01000001">
    <property type="protein sequence ID" value="GDY70541.1"/>
    <property type="molecule type" value="Genomic_DNA"/>
</dbReference>
<dbReference type="SUPFAM" id="SSF46955">
    <property type="entry name" value="Putative DNA-binding domain"/>
    <property type="match status" value="1"/>
</dbReference>
<evidence type="ECO:0000313" key="4">
    <source>
        <dbReference type="Proteomes" id="UP000302139"/>
    </source>
</evidence>
<sequence>MREFPLDKHERTEADDRLDQILATTHAELVDAIATQQDHARTMTLIPGSGTAEEPTKTIDRALWSYKEIAAYINVRPDKVRWYRKHGLLPAPDHVEGGKPYWYSDTVRAWMASRPSRREP</sequence>
<reference evidence="2 3" key="1">
    <citation type="submission" date="2019-04" db="EMBL/GenBank/DDBJ databases">
        <title>Draft genome sequences of Streptomyces avermitilis ATCC 31267.</title>
        <authorList>
            <person name="Komaki H."/>
            <person name="Tamura T."/>
            <person name="Hosoyama A."/>
        </authorList>
    </citation>
    <scope>NUCLEOTIDE SEQUENCE [LARGE SCALE GENOMIC DNA]</scope>
    <source>
        <strain evidence="2 3">ATCC 31267</strain>
    </source>
</reference>